<sequence>MKLLIDQNLSHRLKEHLKDLFTGSMHVKDYGMEDEDDSTIWEFARQNGFTIVSKDSDFHQRSFVMGHPPKVIWIKKGNCSTETIISILRLHQQEIRAFGMDQEGSLLVLE</sequence>
<dbReference type="Pfam" id="PF18480">
    <property type="entry name" value="DUF5615"/>
    <property type="match status" value="1"/>
</dbReference>
<keyword evidence="3" id="KW-1185">Reference proteome</keyword>
<name>A0A345UH04_9BACT</name>
<accession>A0A345UH04</accession>
<reference evidence="2 3" key="1">
    <citation type="submission" date="2018-03" db="EMBL/GenBank/DDBJ databases">
        <title>Phenotypic and genomic properties of Cyclonatronum proteinivorum gen. nov., sp. nov., a haloalkaliphilic bacteroidete from soda lakes possessing Na+-translocating rhodopsin.</title>
        <authorList>
            <person name="Toshchakov S.V."/>
            <person name="Korzhenkov A."/>
            <person name="Samarov N.I."/>
            <person name="Kublanov I.V."/>
            <person name="Muntyan M.S."/>
            <person name="Sorokin D.Y."/>
        </authorList>
    </citation>
    <scope>NUCLEOTIDE SEQUENCE [LARGE SCALE GENOMIC DNA]</scope>
    <source>
        <strain evidence="2 3">Omega</strain>
    </source>
</reference>
<feature type="domain" description="DUF5615" evidence="1">
    <location>
        <begin position="1"/>
        <end position="108"/>
    </location>
</feature>
<dbReference type="KEGG" id="cprv:CYPRO_0470"/>
<dbReference type="InterPro" id="IPR041049">
    <property type="entry name" value="DUF5615"/>
</dbReference>
<evidence type="ECO:0000313" key="2">
    <source>
        <dbReference type="EMBL" id="AXI99755.1"/>
    </source>
</evidence>
<dbReference type="OrthoDB" id="27473at2"/>
<evidence type="ECO:0000259" key="1">
    <source>
        <dbReference type="Pfam" id="PF18480"/>
    </source>
</evidence>
<evidence type="ECO:0000313" key="3">
    <source>
        <dbReference type="Proteomes" id="UP000254808"/>
    </source>
</evidence>
<proteinExistence type="predicted"/>
<gene>
    <name evidence="2" type="ORF">CYPRO_0470</name>
</gene>
<protein>
    <submittedName>
        <fullName evidence="2">Putative nuclease, contains PIN domain, potential toxin-antitoxin system component</fullName>
    </submittedName>
</protein>
<organism evidence="2 3">
    <name type="scientific">Cyclonatronum proteinivorum</name>
    <dbReference type="NCBI Taxonomy" id="1457365"/>
    <lineage>
        <taxon>Bacteria</taxon>
        <taxon>Pseudomonadati</taxon>
        <taxon>Balneolota</taxon>
        <taxon>Balneolia</taxon>
        <taxon>Balneolales</taxon>
        <taxon>Cyclonatronaceae</taxon>
        <taxon>Cyclonatronum</taxon>
    </lineage>
</organism>
<dbReference type="AlphaFoldDB" id="A0A345UH04"/>
<dbReference type="RefSeq" id="WP_114983094.1">
    <property type="nucleotide sequence ID" value="NZ_CP027806.1"/>
</dbReference>
<dbReference type="EMBL" id="CP027806">
    <property type="protein sequence ID" value="AXI99755.1"/>
    <property type="molecule type" value="Genomic_DNA"/>
</dbReference>
<dbReference type="Proteomes" id="UP000254808">
    <property type="component" value="Chromosome"/>
</dbReference>